<proteinExistence type="inferred from homology"/>
<gene>
    <name evidence="3" type="ORF">GHK62_25805</name>
</gene>
<sequence length="95" mass="9719">MSDVITGPIGFLGTGTISKAIITGLLADPAFTNPIVVAPRNAEIAANLAATYPQVTIAEDNQAVADSTDVVFLAVRPQIAAEVTGCRGNTPPREA</sequence>
<dbReference type="Proteomes" id="UP000439983">
    <property type="component" value="Unassembled WGS sequence"/>
</dbReference>
<keyword evidence="4" id="KW-1185">Reference proteome</keyword>
<dbReference type="OrthoDB" id="9805754at2"/>
<organism evidence="3 4">
    <name type="scientific">Sinorhizobium terangae</name>
    <dbReference type="NCBI Taxonomy" id="110322"/>
    <lineage>
        <taxon>Bacteria</taxon>
        <taxon>Pseudomonadati</taxon>
        <taxon>Pseudomonadota</taxon>
        <taxon>Alphaproteobacteria</taxon>
        <taxon>Hyphomicrobiales</taxon>
        <taxon>Rhizobiaceae</taxon>
        <taxon>Sinorhizobium/Ensifer group</taxon>
        <taxon>Sinorhizobium</taxon>
    </lineage>
</organism>
<dbReference type="EMBL" id="WITC01000115">
    <property type="protein sequence ID" value="MQX18030.1"/>
    <property type="molecule type" value="Genomic_DNA"/>
</dbReference>
<accession>A0A6N7LL53</accession>
<protein>
    <recommendedName>
        <fullName evidence="2">Pyrroline-5-carboxylate reductase catalytic N-terminal domain-containing protein</fullName>
    </recommendedName>
</protein>
<dbReference type="SUPFAM" id="SSF51735">
    <property type="entry name" value="NAD(P)-binding Rossmann-fold domains"/>
    <property type="match status" value="1"/>
</dbReference>
<evidence type="ECO:0000313" key="3">
    <source>
        <dbReference type="EMBL" id="MQX18030.1"/>
    </source>
</evidence>
<name>A0A6N7LL53_SINTE</name>
<evidence type="ECO:0000256" key="1">
    <source>
        <dbReference type="ARBA" id="ARBA00005525"/>
    </source>
</evidence>
<comment type="similarity">
    <text evidence="1">Belongs to the pyrroline-5-carboxylate reductase family.</text>
</comment>
<dbReference type="GO" id="GO:0004735">
    <property type="term" value="F:pyrroline-5-carboxylate reductase activity"/>
    <property type="evidence" value="ECO:0007669"/>
    <property type="project" value="TreeGrafter"/>
</dbReference>
<dbReference type="GO" id="GO:0055129">
    <property type="term" value="P:L-proline biosynthetic process"/>
    <property type="evidence" value="ECO:0007669"/>
    <property type="project" value="TreeGrafter"/>
</dbReference>
<dbReference type="PANTHER" id="PTHR11645:SF13">
    <property type="entry name" value="PYRROLINE-5-CARBOXYLATE REDUCTASE CATALYTIC N-TERMINAL DOMAIN-CONTAINING PROTEIN"/>
    <property type="match status" value="1"/>
</dbReference>
<dbReference type="AlphaFoldDB" id="A0A6N7LL53"/>
<evidence type="ECO:0000259" key="2">
    <source>
        <dbReference type="Pfam" id="PF03807"/>
    </source>
</evidence>
<dbReference type="InterPro" id="IPR036291">
    <property type="entry name" value="NAD(P)-bd_dom_sf"/>
</dbReference>
<feature type="domain" description="Pyrroline-5-carboxylate reductase catalytic N-terminal" evidence="2">
    <location>
        <begin position="9"/>
        <end position="84"/>
    </location>
</feature>
<comment type="caution">
    <text evidence="3">The sequence shown here is derived from an EMBL/GenBank/DDBJ whole genome shotgun (WGS) entry which is preliminary data.</text>
</comment>
<dbReference type="PANTHER" id="PTHR11645">
    <property type="entry name" value="PYRROLINE-5-CARBOXYLATE REDUCTASE"/>
    <property type="match status" value="1"/>
</dbReference>
<dbReference type="Gene3D" id="3.40.50.720">
    <property type="entry name" value="NAD(P)-binding Rossmann-like Domain"/>
    <property type="match status" value="1"/>
</dbReference>
<dbReference type="InterPro" id="IPR028939">
    <property type="entry name" value="P5C_Rdtase_cat_N"/>
</dbReference>
<evidence type="ECO:0000313" key="4">
    <source>
        <dbReference type="Proteomes" id="UP000439983"/>
    </source>
</evidence>
<reference evidence="3 4" key="1">
    <citation type="journal article" date="2013" name="Genome Biol.">
        <title>Comparative genomics of the core and accessory genomes of 48 Sinorhizobium strains comprising five genospecies.</title>
        <authorList>
            <person name="Sugawara M."/>
            <person name="Epstein B."/>
            <person name="Badgley B.D."/>
            <person name="Unno T."/>
            <person name="Xu L."/>
            <person name="Reese J."/>
            <person name="Gyaneshwar P."/>
            <person name="Denny R."/>
            <person name="Mudge J."/>
            <person name="Bharti A.K."/>
            <person name="Farmer A.D."/>
            <person name="May G.D."/>
            <person name="Woodward J.E."/>
            <person name="Medigue C."/>
            <person name="Vallenet D."/>
            <person name="Lajus A."/>
            <person name="Rouy Z."/>
            <person name="Martinez-Vaz B."/>
            <person name="Tiffin P."/>
            <person name="Young N.D."/>
            <person name="Sadowsky M.J."/>
        </authorList>
    </citation>
    <scope>NUCLEOTIDE SEQUENCE [LARGE SCALE GENOMIC DNA]</scope>
    <source>
        <strain evidence="3 4">USDA4894</strain>
    </source>
</reference>
<dbReference type="Pfam" id="PF03807">
    <property type="entry name" value="F420_oxidored"/>
    <property type="match status" value="1"/>
</dbReference>